<organism evidence="1">
    <name type="scientific">Brassica oleracea</name>
    <name type="common">Wild cabbage</name>
    <dbReference type="NCBI Taxonomy" id="3712"/>
    <lineage>
        <taxon>Eukaryota</taxon>
        <taxon>Viridiplantae</taxon>
        <taxon>Streptophyta</taxon>
        <taxon>Embryophyta</taxon>
        <taxon>Tracheophyta</taxon>
        <taxon>Spermatophyta</taxon>
        <taxon>Magnoliopsida</taxon>
        <taxon>eudicotyledons</taxon>
        <taxon>Gunneridae</taxon>
        <taxon>Pentapetalae</taxon>
        <taxon>rosids</taxon>
        <taxon>malvids</taxon>
        <taxon>Brassicales</taxon>
        <taxon>Brassicaceae</taxon>
        <taxon>Brassiceae</taxon>
        <taxon>Brassica</taxon>
    </lineage>
</organism>
<dbReference type="EMBL" id="LR031878">
    <property type="protein sequence ID" value="VDD49225.1"/>
    <property type="molecule type" value="Genomic_DNA"/>
</dbReference>
<gene>
    <name evidence="1" type="ORF">BOLC1T01614H</name>
</gene>
<protein>
    <submittedName>
        <fullName evidence="1">Uncharacterized protein</fullName>
    </submittedName>
</protein>
<dbReference type="AlphaFoldDB" id="A0A3P6FUL2"/>
<proteinExistence type="predicted"/>
<reference evidence="1" key="1">
    <citation type="submission" date="2018-11" db="EMBL/GenBank/DDBJ databases">
        <authorList>
            <consortium name="Genoscope - CEA"/>
            <person name="William W."/>
        </authorList>
    </citation>
    <scope>NUCLEOTIDE SEQUENCE</scope>
</reference>
<sequence>MSSIAVINIDISSIFSSVTPFGLNLKYYSQISGGSKLLRSRADLVISGAYKTCFKFKMDHYEIVEVID</sequence>
<name>A0A3P6FUL2_BRAOL</name>
<evidence type="ECO:0000313" key="1">
    <source>
        <dbReference type="EMBL" id="VDD49225.1"/>
    </source>
</evidence>
<accession>A0A3P6FUL2</accession>